<dbReference type="InterPro" id="IPR036513">
    <property type="entry name" value="STAS_dom_sf"/>
</dbReference>
<keyword evidence="5" id="KW-1185">Reference proteome</keyword>
<evidence type="ECO:0000313" key="5">
    <source>
        <dbReference type="Proteomes" id="UP001464891"/>
    </source>
</evidence>
<dbReference type="InterPro" id="IPR002645">
    <property type="entry name" value="STAS_dom"/>
</dbReference>
<dbReference type="Gene3D" id="3.30.750.24">
    <property type="entry name" value="STAS domain"/>
    <property type="match status" value="1"/>
</dbReference>
<comment type="caution">
    <text evidence="4">The sequence shown here is derived from an EMBL/GenBank/DDBJ whole genome shotgun (WGS) entry which is preliminary data.</text>
</comment>
<name>A0ABV0JD06_9CYAN</name>
<dbReference type="Proteomes" id="UP001464891">
    <property type="component" value="Unassembled WGS sequence"/>
</dbReference>
<dbReference type="SUPFAM" id="SSF52091">
    <property type="entry name" value="SpoIIaa-like"/>
    <property type="match status" value="1"/>
</dbReference>
<organism evidence="4 5">
    <name type="scientific">Trichocoleus desertorum GB2-A4</name>
    <dbReference type="NCBI Taxonomy" id="2933944"/>
    <lineage>
        <taxon>Bacteria</taxon>
        <taxon>Bacillati</taxon>
        <taxon>Cyanobacteriota</taxon>
        <taxon>Cyanophyceae</taxon>
        <taxon>Leptolyngbyales</taxon>
        <taxon>Trichocoleusaceae</taxon>
        <taxon>Trichocoleus</taxon>
    </lineage>
</organism>
<gene>
    <name evidence="4" type="ORF">NC998_21470</name>
</gene>
<evidence type="ECO:0000256" key="1">
    <source>
        <dbReference type="ARBA" id="ARBA00009013"/>
    </source>
</evidence>
<dbReference type="RefSeq" id="WP_190440841.1">
    <property type="nucleotide sequence ID" value="NZ_JAMPKM010000016.1"/>
</dbReference>
<dbReference type="PANTHER" id="PTHR33495:SF2">
    <property type="entry name" value="ANTI-SIGMA FACTOR ANTAGONIST TM_1081-RELATED"/>
    <property type="match status" value="1"/>
</dbReference>
<dbReference type="PROSITE" id="PS50801">
    <property type="entry name" value="STAS"/>
    <property type="match status" value="1"/>
</dbReference>
<dbReference type="NCBIfam" id="TIGR00377">
    <property type="entry name" value="ant_ant_sig"/>
    <property type="match status" value="1"/>
</dbReference>
<comment type="similarity">
    <text evidence="1 2">Belongs to the anti-sigma-factor antagonist family.</text>
</comment>
<proteinExistence type="inferred from homology"/>
<dbReference type="PANTHER" id="PTHR33495">
    <property type="entry name" value="ANTI-SIGMA FACTOR ANTAGONIST TM_1081-RELATED-RELATED"/>
    <property type="match status" value="1"/>
</dbReference>
<dbReference type="InterPro" id="IPR003658">
    <property type="entry name" value="Anti-sigma_ant"/>
</dbReference>
<dbReference type="Pfam" id="PF01740">
    <property type="entry name" value="STAS"/>
    <property type="match status" value="1"/>
</dbReference>
<dbReference type="EMBL" id="JAMPKM010000016">
    <property type="protein sequence ID" value="MEP0819673.1"/>
    <property type="molecule type" value="Genomic_DNA"/>
</dbReference>
<evidence type="ECO:0000256" key="2">
    <source>
        <dbReference type="RuleBase" id="RU003749"/>
    </source>
</evidence>
<feature type="domain" description="STAS" evidence="3">
    <location>
        <begin position="1"/>
        <end position="113"/>
    </location>
</feature>
<evidence type="ECO:0000313" key="4">
    <source>
        <dbReference type="EMBL" id="MEP0819673.1"/>
    </source>
</evidence>
<evidence type="ECO:0000259" key="3">
    <source>
        <dbReference type="PROSITE" id="PS50801"/>
    </source>
</evidence>
<reference evidence="4 5" key="1">
    <citation type="submission" date="2022-04" db="EMBL/GenBank/DDBJ databases">
        <title>Positive selection, recombination, and allopatry shape intraspecific diversity of widespread and dominant cyanobacteria.</title>
        <authorList>
            <person name="Wei J."/>
            <person name="Shu W."/>
            <person name="Hu C."/>
        </authorList>
    </citation>
    <scope>NUCLEOTIDE SEQUENCE [LARGE SCALE GENOMIC DNA]</scope>
    <source>
        <strain evidence="4 5">GB2-A4</strain>
    </source>
</reference>
<dbReference type="CDD" id="cd07043">
    <property type="entry name" value="STAS_anti-anti-sigma_factors"/>
    <property type="match status" value="1"/>
</dbReference>
<protein>
    <recommendedName>
        <fullName evidence="2">Anti-sigma factor antagonist</fullName>
    </recommendedName>
</protein>
<sequence length="114" mass="12581">MKTVLLQPQVTVVQPQGHINASNSVELQQQLTTAVSSRQPQVVLIDMSKVESLDSTGLMTLVSALSSAQRFNHRFSLCCMSAPIRIIFELTQLDRVFEIFEDRASFEAAIAVTA</sequence>
<accession>A0ABV0JD06</accession>